<keyword evidence="11 19" id="KW-0560">Oxidoreductase</keyword>
<dbReference type="PRINTS" id="PR00080">
    <property type="entry name" value="SDRFAMILY"/>
</dbReference>
<evidence type="ECO:0000256" key="6">
    <source>
        <dbReference type="ARBA" id="ARBA00017650"/>
    </source>
</evidence>
<gene>
    <name evidence="19" type="primary">fabG</name>
    <name evidence="19" type="ORF">BUCICUMA2628_225</name>
</gene>
<sequence length="245" mass="26834">MKKKIALVTGANKGIGKKISIELMNSGIYVIGTATTEVGINNIKKKLKNQGTSILINFIDISITKKTIKKLINKYKTIDIFVHNAGIINDNLLITMPDIKWNHVIDVNLSSIFYITKIIIPAMIKQKYGRIIVISSIISCIGQKGQTNYAASKSGLIGFSKSLALEVASRGITVNLVSPGYILTDMTRKILSSKKKEILNKIPMERFGTPQDVANVVSFLSSKQSSYITGQNIHVNGGMYVDLAT</sequence>
<proteinExistence type="inferred from homology"/>
<dbReference type="InterPro" id="IPR036291">
    <property type="entry name" value="NAD(P)-bd_dom_sf"/>
</dbReference>
<evidence type="ECO:0000313" key="20">
    <source>
        <dbReference type="Proteomes" id="UP000294404"/>
    </source>
</evidence>
<evidence type="ECO:0000256" key="9">
    <source>
        <dbReference type="ARBA" id="ARBA00022837"/>
    </source>
</evidence>
<comment type="function">
    <text evidence="1">Catalyzes the NADPH-dependent reduction of beta-ketoacyl-ACP substrates to beta-hydroxyacyl-ACP products, the first reductive step in the elongation cycle of fatty acid biosynthesis.</text>
</comment>
<dbReference type="InterPro" id="IPR002347">
    <property type="entry name" value="SDR_fam"/>
</dbReference>
<dbReference type="InterPro" id="IPR020904">
    <property type="entry name" value="Sc_DH/Rdtase_CS"/>
</dbReference>
<keyword evidence="10" id="KW-0521">NADP</keyword>
<organism evidence="19 20">
    <name type="scientific">Buchnera aphidicola</name>
    <name type="common">Cinara cuneomaculata</name>
    <dbReference type="NCBI Taxonomy" id="1660040"/>
    <lineage>
        <taxon>Bacteria</taxon>
        <taxon>Pseudomonadati</taxon>
        <taxon>Pseudomonadota</taxon>
        <taxon>Gammaproteobacteria</taxon>
        <taxon>Enterobacterales</taxon>
        <taxon>Erwiniaceae</taxon>
        <taxon>Buchnera</taxon>
    </lineage>
</organism>
<evidence type="ECO:0000256" key="7">
    <source>
        <dbReference type="ARBA" id="ARBA00022516"/>
    </source>
</evidence>
<evidence type="ECO:0000256" key="8">
    <source>
        <dbReference type="ARBA" id="ARBA00022832"/>
    </source>
</evidence>
<reference evidence="19 20" key="1">
    <citation type="submission" date="2019-02" db="EMBL/GenBank/DDBJ databases">
        <authorList>
            <person name="Manzano-Marin A."/>
            <person name="Manzano-Marin A."/>
        </authorList>
    </citation>
    <scope>NUCLEOTIDE SEQUENCE [LARGE SCALE GENOMIC DNA]</scope>
    <source>
        <strain evidence="19 20">BuCicuneomaculata</strain>
    </source>
</reference>
<comment type="similarity">
    <text evidence="3">Belongs to the short-chain dehydrogenases/reductases (SDR) family.</text>
</comment>
<dbReference type="SUPFAM" id="SSF51735">
    <property type="entry name" value="NAD(P)-binding Rossmann-fold domains"/>
    <property type="match status" value="1"/>
</dbReference>
<keyword evidence="13" id="KW-0275">Fatty acid biosynthesis</keyword>
<evidence type="ECO:0000256" key="18">
    <source>
        <dbReference type="ARBA" id="ARBA00048508"/>
    </source>
</evidence>
<dbReference type="FunFam" id="3.40.50.720:FF:000173">
    <property type="entry name" value="3-oxoacyl-[acyl-carrier protein] reductase"/>
    <property type="match status" value="1"/>
</dbReference>
<comment type="pathway">
    <text evidence="2">Lipid metabolism; fatty acid biosynthesis.</text>
</comment>
<keyword evidence="7" id="KW-0444">Lipid biosynthesis</keyword>
<evidence type="ECO:0000256" key="1">
    <source>
        <dbReference type="ARBA" id="ARBA00002607"/>
    </source>
</evidence>
<evidence type="ECO:0000256" key="13">
    <source>
        <dbReference type="ARBA" id="ARBA00023160"/>
    </source>
</evidence>
<evidence type="ECO:0000256" key="15">
    <source>
        <dbReference type="ARBA" id="ARBA00029899"/>
    </source>
</evidence>
<evidence type="ECO:0000256" key="17">
    <source>
        <dbReference type="ARBA" id="ARBA00033040"/>
    </source>
</evidence>
<comment type="catalytic activity">
    <reaction evidence="18">
        <text>a (3R)-hydroxyacyl-[ACP] + NADP(+) = a 3-oxoacyl-[ACP] + NADPH + H(+)</text>
        <dbReference type="Rhea" id="RHEA:17397"/>
        <dbReference type="Rhea" id="RHEA-COMP:9916"/>
        <dbReference type="Rhea" id="RHEA-COMP:9945"/>
        <dbReference type="ChEBI" id="CHEBI:15378"/>
        <dbReference type="ChEBI" id="CHEBI:57783"/>
        <dbReference type="ChEBI" id="CHEBI:58349"/>
        <dbReference type="ChEBI" id="CHEBI:78776"/>
        <dbReference type="ChEBI" id="CHEBI:78827"/>
        <dbReference type="EC" id="1.1.1.100"/>
    </reaction>
</comment>
<comment type="subunit">
    <text evidence="4">Homotetramer.</text>
</comment>
<evidence type="ECO:0000256" key="2">
    <source>
        <dbReference type="ARBA" id="ARBA00005194"/>
    </source>
</evidence>
<dbReference type="Proteomes" id="UP000294404">
    <property type="component" value="Chromosome"/>
</dbReference>
<keyword evidence="12" id="KW-0443">Lipid metabolism</keyword>
<evidence type="ECO:0000256" key="11">
    <source>
        <dbReference type="ARBA" id="ARBA00023002"/>
    </source>
</evidence>
<dbReference type="PANTHER" id="PTHR42879:SF2">
    <property type="entry name" value="3-OXOACYL-[ACYL-CARRIER-PROTEIN] REDUCTASE FABG"/>
    <property type="match status" value="1"/>
</dbReference>
<evidence type="ECO:0000256" key="5">
    <source>
        <dbReference type="ARBA" id="ARBA00012948"/>
    </source>
</evidence>
<evidence type="ECO:0000313" key="19">
    <source>
        <dbReference type="EMBL" id="VFP78212.1"/>
    </source>
</evidence>
<dbReference type="InterPro" id="IPR050259">
    <property type="entry name" value="SDR"/>
</dbReference>
<evidence type="ECO:0000256" key="3">
    <source>
        <dbReference type="ARBA" id="ARBA00006484"/>
    </source>
</evidence>
<evidence type="ECO:0000256" key="12">
    <source>
        <dbReference type="ARBA" id="ARBA00023098"/>
    </source>
</evidence>
<dbReference type="RefSeq" id="WP_154027452.1">
    <property type="nucleotide sequence ID" value="NZ_LR217695.1"/>
</dbReference>
<dbReference type="OrthoDB" id="9804774at2"/>
<dbReference type="Gene3D" id="3.40.50.720">
    <property type="entry name" value="NAD(P)-binding Rossmann-like Domain"/>
    <property type="match status" value="1"/>
</dbReference>
<evidence type="ECO:0000256" key="16">
    <source>
        <dbReference type="ARBA" id="ARBA00032683"/>
    </source>
</evidence>
<dbReference type="PROSITE" id="PS00061">
    <property type="entry name" value="ADH_SHORT"/>
    <property type="match status" value="1"/>
</dbReference>
<evidence type="ECO:0000256" key="4">
    <source>
        <dbReference type="ARBA" id="ARBA00011881"/>
    </source>
</evidence>
<evidence type="ECO:0000256" key="14">
    <source>
        <dbReference type="ARBA" id="ARBA00029743"/>
    </source>
</evidence>
<dbReference type="PANTHER" id="PTHR42879">
    <property type="entry name" value="3-OXOACYL-(ACYL-CARRIER-PROTEIN) REDUCTASE"/>
    <property type="match status" value="1"/>
</dbReference>
<name>A0A451CY12_9GAMM</name>
<dbReference type="AlphaFoldDB" id="A0A451CY12"/>
<dbReference type="EC" id="1.1.1.100" evidence="5"/>
<dbReference type="GO" id="GO:0006633">
    <property type="term" value="P:fatty acid biosynthetic process"/>
    <property type="evidence" value="ECO:0007669"/>
    <property type="project" value="UniProtKB-KW"/>
</dbReference>
<accession>A0A451CY12</accession>
<evidence type="ECO:0000256" key="10">
    <source>
        <dbReference type="ARBA" id="ARBA00022857"/>
    </source>
</evidence>
<dbReference type="PRINTS" id="PR00081">
    <property type="entry name" value="GDHRDH"/>
</dbReference>
<dbReference type="Pfam" id="PF13561">
    <property type="entry name" value="adh_short_C2"/>
    <property type="match status" value="1"/>
</dbReference>
<protein>
    <recommendedName>
        <fullName evidence="6">3-oxoacyl-[acyl-carrier-protein] reductase FabG</fullName>
        <ecNumber evidence="5">1.1.1.100</ecNumber>
    </recommendedName>
    <alternativeName>
        <fullName evidence="17">3-ketoacyl-acyl carrier protein reductase</fullName>
    </alternativeName>
    <alternativeName>
        <fullName evidence="14 16">Beta-Ketoacyl-acyl carrier protein reductase</fullName>
    </alternativeName>
    <alternativeName>
        <fullName evidence="15">Beta-ketoacyl-ACP reductase</fullName>
    </alternativeName>
</protein>
<dbReference type="NCBIfam" id="NF009466">
    <property type="entry name" value="PRK12826.1-2"/>
    <property type="match status" value="1"/>
</dbReference>
<keyword evidence="9" id="KW-0106">Calcium</keyword>
<dbReference type="GO" id="GO:0004316">
    <property type="term" value="F:3-oxoacyl-[acyl-carrier-protein] reductase (NADPH) activity"/>
    <property type="evidence" value="ECO:0007669"/>
    <property type="project" value="UniProtKB-EC"/>
</dbReference>
<keyword evidence="8" id="KW-0276">Fatty acid metabolism</keyword>
<dbReference type="EMBL" id="LR217695">
    <property type="protein sequence ID" value="VFP78212.1"/>
    <property type="molecule type" value="Genomic_DNA"/>
</dbReference>